<keyword evidence="2" id="KW-0812">Transmembrane</keyword>
<gene>
    <name evidence="6" type="ORF">SPIL2461_LOCUS2596</name>
</gene>
<keyword evidence="3" id="KW-0732">Signal</keyword>
<feature type="transmembrane region" description="Helical" evidence="2">
    <location>
        <begin position="960"/>
        <end position="986"/>
    </location>
</feature>
<sequence length="2074" mass="228949">MTSACQSRRMWLLAVLISEVSLVESAGVKVMMLHNSAQSNAGWKEGFYDFFVPYVNAQGFTIAGGTEKHTLDVSLCEEDLSVDAVTKVNACVNRAETEGVDAIVVGTSSSNDDIKTAAEAYKIPNLHCSGGNPMSWTAATPNAFGLHLPFPWYSRGPIRQAALLELKTIVVIRDYDWGFPRISAVAAMEWALESSMQVIGPTLAWCQRWADKTNTCAIQNGNCRCGTQSEYDNLGYKYNVADMPSFYEASESLVVESGFDVRGSGISPALVEFVEGIIEDVRSQGGDPDMVVNWLAAARSGLMAMMNQRFGYRMYFGGPNYPGTAWNGYESYWSNGSVALGYEQALYNIGGGQWHHEMGFSDPIFGTSQQMKAVFMQQFGKTPGYDAAACMAAGISITFGLQKYGQALDGMTLAQRREEIRMSVGTLNDETLYGQIRFNRFNQNNGRMSVNWQILEDGGTRPVLPPEAAATPFRFPSPSWDARLGCPSGTYAGGSQTLDVPTQCVLCPEGRYRDVVSAGLNFSECYQCPMGLGTLPGITGSTGCASCPAGRYQNGESDRGVCNQCALGTARAGNSTSGCSLCEAETYADVRGLETCKACPARSSQSDVGQTFCLCDVGAYKDPDDVTPIGTVRSCLACEQILPGSTTLYPSSKRSDECVCPPGTFWHRTSPTSDVATCKECGLGLNCLGGRMSSSGRRLNVSVPPHQPPLQAVGYSAGAPAYEGADPAYVVECSSSIRCPGDLPLGECPGNNLGVACLTCLDNSYDDGSTCLSCEGGSFTLWPLFVALFGGVVLVLVLYKFATKVDKPHRDSLMTVTIGAGLAIATVQTLSAFSKVEVQWVEPLKTLRGFLSFLTFDIGILRPGCWFGNVDPLQNYIGSLILYPMGAAAVMLVFAVAKYVLQKEITVNQVINAQGLIVSAVYIALTFLAVKPFQCVGNPDGTSSLASFRDVICWSDEKHFAMVGLSLLPFFGGVVSFMGLIIWAVIQYPMKVAKPGGVNFVKRWNFMFARFNPTAYYFAFVLNTRNLFIGLIPVLLVEFSELQFICLTVTVSVYTILQAHIWPWRTQMSNYMDCCLALFLITVIVVGSMLLDFDVQRGTVIIQIILMIGTVLAFIGLVILFSVATYRAYRPSRTYGIFLSHHKLGAAVLSRWWKMMLSDLIKDRVFLDSDDVNKLDAIIDVTAWDSQNVVVLMTQETLKRMWCAAEIASAWAANTNIVLVSCDGNGLSDELIQSLPSLWTEEQQATLANAGVTMKMIVDSYEGLKVRTPIKLDRKGADTSEHQHAVELAVSQCKGLSKKMFSRFARATQRAEEAGGMVMIGDLMTPESGSCCKARPSYRAKGADDQFEKLWTSKVIQSMLQSKLQESVYVLDPAMEVIDLDSLADKYVQAKVILVILTQGLLQDALFAGAIAACPVEVRGNLVPIKADENFIYPDPLFWEKLAAGEIFSTAQLAKHRTDFEGVRAAYARLFNVLALKFTSHGSESIQSTEIQVMQGRLAPMLAAETAVLKKASTSKSVESGKQETATAEEGNEAEKGNQTEVVRDDSQYPMAHEIETEASSALSFYTEAVGGQARCGANDAYEVLRALGAAAETREARPCPALTNSTQDLLRCLDWRQRTGETDFEEVSQTPTEDADNAAVEYFEEISRNRHRGWLNFDIQVTIFTDEMLGVLKSWTDDRRGLARVYFLADFALIPTVFMHMVVQDDRKRERGKGNSSRRLAETYLGYEGNLPASTVVRLDRSYLMHKVETIWQKIPEYWHCWQRDSCKFLIASIYARHVWRNFAAHFGDKAVFITHGGMSPWLRERPDSFFIKLPGDATPSVPADGNTCRASCALHCQMEPPAILPQDIVLPWVVAFEWTRRAEAYRNRDILAFYSGTRNSCSRTILHEAFDGRFESEMDFGEDARRERSAKPRLLKDRVLIFPPEFRLRQQDWSELAFRSKLCLCPDGDSPNTGRLIEVIMHGCVPLIISNRLQPPFHQLFDWSKIAFFMREDALPHLPRILEHFQGPEGDRQIRQKRQRLGEAAARSLAGTCLTRLLQQMSHLLDYNRDGVASTLFLALRVPRVFSCLWRE</sequence>
<keyword evidence="2" id="KW-0472">Membrane</keyword>
<feature type="transmembrane region" description="Helical" evidence="2">
    <location>
        <begin position="1042"/>
        <end position="1062"/>
    </location>
</feature>
<dbReference type="InterPro" id="IPR040911">
    <property type="entry name" value="Exostosin_GT47"/>
</dbReference>
<evidence type="ECO:0000259" key="5">
    <source>
        <dbReference type="Pfam" id="PF08937"/>
    </source>
</evidence>
<evidence type="ECO:0000313" key="6">
    <source>
        <dbReference type="EMBL" id="CAE7215876.1"/>
    </source>
</evidence>
<feature type="region of interest" description="Disordered" evidence="1">
    <location>
        <begin position="1513"/>
        <end position="1539"/>
    </location>
</feature>
<dbReference type="CDD" id="cd00185">
    <property type="entry name" value="TNFRSF"/>
    <property type="match status" value="1"/>
</dbReference>
<dbReference type="PANTHER" id="PTHR46967">
    <property type="entry name" value="INSULIN-LIKE GROWTH FACTOR BINDING PROTEIN,N-TERMINAL"/>
    <property type="match status" value="1"/>
</dbReference>
<comment type="caution">
    <text evidence="6">The sequence shown here is derived from an EMBL/GenBank/DDBJ whole genome shotgun (WGS) entry which is preliminary data.</text>
</comment>
<name>A0A812K4Q3_SYMPI</name>
<feature type="transmembrane region" description="Helical" evidence="2">
    <location>
        <begin position="813"/>
        <end position="833"/>
    </location>
</feature>
<evidence type="ECO:0000256" key="1">
    <source>
        <dbReference type="SAM" id="MobiDB-lite"/>
    </source>
</evidence>
<feature type="signal peptide" evidence="3">
    <location>
        <begin position="1"/>
        <end position="25"/>
    </location>
</feature>
<dbReference type="SUPFAM" id="SSF52200">
    <property type="entry name" value="Toll/Interleukin receptor TIR domain"/>
    <property type="match status" value="1"/>
</dbReference>
<evidence type="ECO:0000256" key="3">
    <source>
        <dbReference type="SAM" id="SignalP"/>
    </source>
</evidence>
<feature type="transmembrane region" description="Helical" evidence="2">
    <location>
        <begin position="876"/>
        <end position="901"/>
    </location>
</feature>
<feature type="transmembrane region" description="Helical" evidence="2">
    <location>
        <begin position="1015"/>
        <end position="1036"/>
    </location>
</feature>
<dbReference type="OrthoDB" id="411672at2759"/>
<feature type="domain" description="Exostosin GT47" evidence="4">
    <location>
        <begin position="1865"/>
        <end position="2006"/>
    </location>
</feature>
<feature type="transmembrane region" description="Helical" evidence="2">
    <location>
        <begin position="1074"/>
        <end position="1093"/>
    </location>
</feature>
<organism evidence="6 7">
    <name type="scientific">Symbiodinium pilosum</name>
    <name type="common">Dinoflagellate</name>
    <dbReference type="NCBI Taxonomy" id="2952"/>
    <lineage>
        <taxon>Eukaryota</taxon>
        <taxon>Sar</taxon>
        <taxon>Alveolata</taxon>
        <taxon>Dinophyceae</taxon>
        <taxon>Suessiales</taxon>
        <taxon>Symbiodiniaceae</taxon>
        <taxon>Symbiodinium</taxon>
    </lineage>
</organism>
<feature type="transmembrane region" description="Helical" evidence="2">
    <location>
        <begin position="913"/>
        <end position="930"/>
    </location>
</feature>
<dbReference type="Proteomes" id="UP000649617">
    <property type="component" value="Unassembled WGS sequence"/>
</dbReference>
<feature type="domain" description="Thoeris protein ThsB TIR-like" evidence="5">
    <location>
        <begin position="1168"/>
        <end position="1224"/>
    </location>
</feature>
<dbReference type="PANTHER" id="PTHR46967:SF2">
    <property type="entry name" value="SUSHI, VON WILLEBRAND FACTOR TYPE A, EGF AND PENTRAXIN DOMAIN-CONTAINING PROTEIN 1-LIKE"/>
    <property type="match status" value="1"/>
</dbReference>
<dbReference type="SUPFAM" id="SSF57184">
    <property type="entry name" value="Growth factor receptor domain"/>
    <property type="match status" value="1"/>
</dbReference>
<proteinExistence type="predicted"/>
<dbReference type="EMBL" id="CAJNIZ010002880">
    <property type="protein sequence ID" value="CAE7215876.1"/>
    <property type="molecule type" value="Genomic_DNA"/>
</dbReference>
<dbReference type="InterPro" id="IPR009030">
    <property type="entry name" value="Growth_fac_rcpt_cys_sf"/>
</dbReference>
<evidence type="ECO:0000256" key="2">
    <source>
        <dbReference type="SAM" id="Phobius"/>
    </source>
</evidence>
<dbReference type="InterPro" id="IPR035897">
    <property type="entry name" value="Toll_tir_struct_dom_sf"/>
</dbReference>
<feature type="chain" id="PRO_5032781477" evidence="3">
    <location>
        <begin position="26"/>
        <end position="2074"/>
    </location>
</feature>
<feature type="transmembrane region" description="Helical" evidence="2">
    <location>
        <begin position="781"/>
        <end position="801"/>
    </location>
</feature>
<keyword evidence="2" id="KW-1133">Transmembrane helix</keyword>
<dbReference type="InterPro" id="IPR015032">
    <property type="entry name" value="ThsB__TIR-like_domain"/>
</dbReference>
<dbReference type="SMART" id="SM01411">
    <property type="entry name" value="Ephrin_rec_like"/>
    <property type="match status" value="2"/>
</dbReference>
<reference evidence="6" key="1">
    <citation type="submission" date="2021-02" db="EMBL/GenBank/DDBJ databases">
        <authorList>
            <person name="Dougan E. K."/>
            <person name="Rhodes N."/>
            <person name="Thang M."/>
            <person name="Chan C."/>
        </authorList>
    </citation>
    <scope>NUCLEOTIDE SEQUENCE</scope>
</reference>
<keyword evidence="7" id="KW-1185">Reference proteome</keyword>
<dbReference type="Gene3D" id="2.10.50.10">
    <property type="entry name" value="Tumor Necrosis Factor Receptor, subunit A, domain 2"/>
    <property type="match status" value="2"/>
</dbReference>
<evidence type="ECO:0000259" key="4">
    <source>
        <dbReference type="Pfam" id="PF03016"/>
    </source>
</evidence>
<dbReference type="Pfam" id="PF03016">
    <property type="entry name" value="Exostosin_GT47"/>
    <property type="match status" value="1"/>
</dbReference>
<accession>A0A812K4Q3</accession>
<dbReference type="Pfam" id="PF08937">
    <property type="entry name" value="ThsB_TIR"/>
    <property type="match status" value="1"/>
</dbReference>
<feature type="transmembrane region" description="Helical" evidence="2">
    <location>
        <begin position="1099"/>
        <end position="1123"/>
    </location>
</feature>
<evidence type="ECO:0000313" key="7">
    <source>
        <dbReference type="Proteomes" id="UP000649617"/>
    </source>
</evidence>
<protein>
    <submittedName>
        <fullName evidence="6">Uncharacterized protein</fullName>
    </submittedName>
</protein>